<evidence type="ECO:0000313" key="2">
    <source>
        <dbReference type="EMBL" id="THV55130.1"/>
    </source>
</evidence>
<dbReference type="OrthoDB" id="5344325at2759"/>
<proteinExistence type="predicted"/>
<dbReference type="Proteomes" id="UP000308671">
    <property type="component" value="Unassembled WGS sequence"/>
</dbReference>
<comment type="caution">
    <text evidence="2">The sequence shown here is derived from an EMBL/GenBank/DDBJ whole genome shotgun (WGS) entry which is preliminary data.</text>
</comment>
<evidence type="ECO:0000313" key="3">
    <source>
        <dbReference type="Proteomes" id="UP000308671"/>
    </source>
</evidence>
<reference evidence="2 3" key="1">
    <citation type="submission" date="2017-12" db="EMBL/GenBank/DDBJ databases">
        <title>Comparative genomics of Botrytis spp.</title>
        <authorList>
            <person name="Valero-Jimenez C.A."/>
            <person name="Tapia P."/>
            <person name="Veloso J."/>
            <person name="Silva-Moreno E."/>
            <person name="Staats M."/>
            <person name="Valdes J.H."/>
            <person name="Van Kan J.A.L."/>
        </authorList>
    </citation>
    <scope>NUCLEOTIDE SEQUENCE [LARGE SCALE GENOMIC DNA]</scope>
    <source>
        <strain evidence="2 3">MUCL435</strain>
    </source>
</reference>
<feature type="compositionally biased region" description="Polar residues" evidence="1">
    <location>
        <begin position="227"/>
        <end position="240"/>
    </location>
</feature>
<name>A0A4S8RBJ4_9HELO</name>
<protein>
    <submittedName>
        <fullName evidence="2">Uncharacterized protein</fullName>
    </submittedName>
</protein>
<feature type="region of interest" description="Disordered" evidence="1">
    <location>
        <begin position="227"/>
        <end position="267"/>
    </location>
</feature>
<gene>
    <name evidence="2" type="ORF">BGAL_0013g00150</name>
</gene>
<dbReference type="AlphaFoldDB" id="A0A4S8RBJ4"/>
<dbReference type="EMBL" id="PQXL01000013">
    <property type="protein sequence ID" value="THV55130.1"/>
    <property type="molecule type" value="Genomic_DNA"/>
</dbReference>
<feature type="compositionally biased region" description="Low complexity" evidence="1">
    <location>
        <begin position="74"/>
        <end position="84"/>
    </location>
</feature>
<evidence type="ECO:0000256" key="1">
    <source>
        <dbReference type="SAM" id="MobiDB-lite"/>
    </source>
</evidence>
<keyword evidence="3" id="KW-1185">Reference proteome</keyword>
<accession>A0A4S8RBJ4</accession>
<feature type="compositionally biased region" description="Polar residues" evidence="1">
    <location>
        <begin position="58"/>
        <end position="72"/>
    </location>
</feature>
<feature type="region of interest" description="Disordered" evidence="1">
    <location>
        <begin position="57"/>
        <end position="87"/>
    </location>
</feature>
<organism evidence="2 3">
    <name type="scientific">Botrytis galanthina</name>
    <dbReference type="NCBI Taxonomy" id="278940"/>
    <lineage>
        <taxon>Eukaryota</taxon>
        <taxon>Fungi</taxon>
        <taxon>Dikarya</taxon>
        <taxon>Ascomycota</taxon>
        <taxon>Pezizomycotina</taxon>
        <taxon>Leotiomycetes</taxon>
        <taxon>Helotiales</taxon>
        <taxon>Sclerotiniaceae</taxon>
        <taxon>Botrytis</taxon>
    </lineage>
</organism>
<sequence length="267" mass="29824">MKHQSEQQGQGRRLHVYSVRRESKNVVGNNRVGIVRGDIRQWNVSIPLKDRLSVPDDTPTSFYADQKTSAARISSIPSSDNYSSTGLNETHHREFEQNSQDENMSYMPTFDITNSDAFRSKPLHQGVLSTAIPTSVTGSYEQGMDSNELDSQPVPQVPTNTPDQIPFYNYMNGPHLETESWNQSSNLNPNSGMALQNFDQSYFVPVPMQTTSSQSFDVNGSPIFHQSFGNNELPSLTNPPDISFSPGTPDHQNPDYEAIDGYSGSYY</sequence>